<proteinExistence type="predicted"/>
<reference evidence="2 3" key="1">
    <citation type="submission" date="2019-02" db="EMBL/GenBank/DDBJ databases">
        <title>Corallincola luteus sp. nov., a marine bacterium isolated from surface sediment of Bohai Sea in China.</title>
        <authorList>
            <person name="Ren Q."/>
        </authorList>
    </citation>
    <scope>NUCLEOTIDE SEQUENCE [LARGE SCALE GENOMIC DNA]</scope>
    <source>
        <strain evidence="2 3">DASS28</strain>
    </source>
</reference>
<protein>
    <submittedName>
        <fullName evidence="2">Uncharacterized protein</fullName>
    </submittedName>
</protein>
<evidence type="ECO:0000313" key="3">
    <source>
        <dbReference type="Proteomes" id="UP000292554"/>
    </source>
</evidence>
<sequence length="445" mass="49835">MNKNTALLILLRRLFVSSAIVFRWRFFAVITVCVATCCSFTVSAGNKSDAIAAELALSNLHIASGRDYRLIPRLQQGNRVYIDENYTFTDVGLLPQARFLRTANADKSLQTSSLISFNLERDTYIYVLYDKRSGKKPGWLNLFEKVRGQVKTTGPNFKIYRKRFGRGLVELGGNEKSKAGQKMYLVAFEPVLVSEPQPLPDNSGQEPKPQPGYPGEQSYAPWDYLSNSCVFDPQGCFIHFSHIDTLQRFEDWVLKFRTGGSKDDDYNLGFDFADVAGERVLTVTQSDTRDPGDSRRTEAKVAHMPVGDYRIDFDIYVGEVPDGFDTTISQIKCGSGKPPIIVKMLSGGGVKVRSAGETVMKDGNEAVFTRGWHRVVYTIKPSSNSLTLTIDGENYPIANQNVETECARIDGAGENYYLKIGLYEDEVEPGFSIGYRSLFLKQLNR</sequence>
<dbReference type="RefSeq" id="WP_131416801.1">
    <property type="nucleotide sequence ID" value="NZ_SJXE01000009.1"/>
</dbReference>
<evidence type="ECO:0000313" key="2">
    <source>
        <dbReference type="EMBL" id="TCI01999.1"/>
    </source>
</evidence>
<accession>A0ABY2AKR9</accession>
<keyword evidence="3" id="KW-1185">Reference proteome</keyword>
<dbReference type="EMBL" id="SJXE01000009">
    <property type="protein sequence ID" value="TCI01999.1"/>
    <property type="molecule type" value="Genomic_DNA"/>
</dbReference>
<dbReference type="Proteomes" id="UP000292554">
    <property type="component" value="Unassembled WGS sequence"/>
</dbReference>
<evidence type="ECO:0000256" key="1">
    <source>
        <dbReference type="SAM" id="MobiDB-lite"/>
    </source>
</evidence>
<name>A0ABY2AKR9_9GAMM</name>
<comment type="caution">
    <text evidence="2">The sequence shown here is derived from an EMBL/GenBank/DDBJ whole genome shotgun (WGS) entry which is preliminary data.</text>
</comment>
<organism evidence="2 3">
    <name type="scientific">Corallincola luteus</name>
    <dbReference type="NCBI Taxonomy" id="1775177"/>
    <lineage>
        <taxon>Bacteria</taxon>
        <taxon>Pseudomonadati</taxon>
        <taxon>Pseudomonadota</taxon>
        <taxon>Gammaproteobacteria</taxon>
        <taxon>Alteromonadales</taxon>
        <taxon>Psychromonadaceae</taxon>
        <taxon>Corallincola</taxon>
    </lineage>
</organism>
<gene>
    <name evidence="2" type="ORF">EZV61_15590</name>
</gene>
<feature type="region of interest" description="Disordered" evidence="1">
    <location>
        <begin position="196"/>
        <end position="217"/>
    </location>
</feature>